<keyword evidence="1" id="KW-0812">Transmembrane</keyword>
<evidence type="ECO:0000256" key="1">
    <source>
        <dbReference type="SAM" id="Phobius"/>
    </source>
</evidence>
<reference evidence="2 3" key="1">
    <citation type="submission" date="2016-04" db="EMBL/GenBank/DDBJ databases">
        <title>Genome analyses suggest a sexual origin of heterokaryosis in a supposedly ancient asexual fungus.</title>
        <authorList>
            <person name="Ropars J."/>
            <person name="Sedzielewska K."/>
            <person name="Noel J."/>
            <person name="Charron P."/>
            <person name="Farinelli L."/>
            <person name="Marton T."/>
            <person name="Kruger M."/>
            <person name="Pelin A."/>
            <person name="Brachmann A."/>
            <person name="Corradi N."/>
        </authorList>
    </citation>
    <scope>NUCLEOTIDE SEQUENCE [LARGE SCALE GENOMIC DNA]</scope>
    <source>
        <strain evidence="2 3">C2</strain>
    </source>
</reference>
<feature type="transmembrane region" description="Helical" evidence="1">
    <location>
        <begin position="6"/>
        <end position="23"/>
    </location>
</feature>
<dbReference type="Proteomes" id="UP000233469">
    <property type="component" value="Unassembled WGS sequence"/>
</dbReference>
<feature type="transmembrane region" description="Helical" evidence="1">
    <location>
        <begin position="80"/>
        <end position="101"/>
    </location>
</feature>
<name>A0A2N1P131_9GLOM</name>
<comment type="caution">
    <text evidence="2">The sequence shown here is derived from an EMBL/GenBank/DDBJ whole genome shotgun (WGS) entry which is preliminary data.</text>
</comment>
<organism evidence="2 3">
    <name type="scientific">Rhizophagus irregularis</name>
    <dbReference type="NCBI Taxonomy" id="588596"/>
    <lineage>
        <taxon>Eukaryota</taxon>
        <taxon>Fungi</taxon>
        <taxon>Fungi incertae sedis</taxon>
        <taxon>Mucoromycota</taxon>
        <taxon>Glomeromycotina</taxon>
        <taxon>Glomeromycetes</taxon>
        <taxon>Glomerales</taxon>
        <taxon>Glomeraceae</taxon>
        <taxon>Rhizophagus</taxon>
    </lineage>
</organism>
<protein>
    <submittedName>
        <fullName evidence="2">Uncharacterized protein</fullName>
    </submittedName>
</protein>
<evidence type="ECO:0000313" key="2">
    <source>
        <dbReference type="EMBL" id="PKK79880.1"/>
    </source>
</evidence>
<evidence type="ECO:0000313" key="3">
    <source>
        <dbReference type="Proteomes" id="UP000233469"/>
    </source>
</evidence>
<gene>
    <name evidence="2" type="ORF">RhiirC2_280480</name>
</gene>
<sequence length="118" mass="13610">MGDFLRALFTLSIMMTLILLCIENKSLELQIIQIFLSLGWLFVGYNLCTGLRAFTILLIILTSILLYIEKNSLELQILQVITSLGCLLVVHFFVYMTRFLLSIWNNEKPKKPKKPKNA</sequence>
<dbReference type="EMBL" id="LLXL01000029">
    <property type="protein sequence ID" value="PKK79880.1"/>
    <property type="molecule type" value="Genomic_DNA"/>
</dbReference>
<reference evidence="2 3" key="2">
    <citation type="submission" date="2017-10" db="EMBL/GenBank/DDBJ databases">
        <title>Extensive intraspecific genome diversity in a model arbuscular mycorrhizal fungus.</title>
        <authorList>
            <person name="Chen E.C.H."/>
            <person name="Morin E."/>
            <person name="Baudet D."/>
            <person name="Noel J."/>
            <person name="Ndikumana S."/>
            <person name="Charron P."/>
            <person name="St-Onge C."/>
            <person name="Giorgi J."/>
            <person name="Grigoriev I.V."/>
            <person name="Roux C."/>
            <person name="Martin F.M."/>
            <person name="Corradi N."/>
        </authorList>
    </citation>
    <scope>NUCLEOTIDE SEQUENCE [LARGE SCALE GENOMIC DNA]</scope>
    <source>
        <strain evidence="2 3">C2</strain>
    </source>
</reference>
<accession>A0A2N1P131</accession>
<dbReference type="AlphaFoldDB" id="A0A2N1P131"/>
<proteinExistence type="predicted"/>
<keyword evidence="1" id="KW-0472">Membrane</keyword>
<feature type="transmembrane region" description="Helical" evidence="1">
    <location>
        <begin position="35"/>
        <end position="68"/>
    </location>
</feature>
<dbReference type="VEuPathDB" id="FungiDB:FUN_019845"/>
<keyword evidence="1" id="KW-1133">Transmembrane helix</keyword>